<accession>A0A8G2CLY9</accession>
<dbReference type="AlphaFoldDB" id="A0A8G2CLY9"/>
<name>A0A8G2CLY9_ACIRU</name>
<proteinExistence type="predicted"/>
<protein>
    <submittedName>
        <fullName evidence="1">Uncharacterized protein</fullName>
    </submittedName>
</protein>
<reference evidence="1 2" key="1">
    <citation type="submission" date="2017-01" db="EMBL/GenBank/DDBJ databases">
        <authorList>
            <person name="Varghese N."/>
            <person name="Submissions S."/>
        </authorList>
    </citation>
    <scope>NUCLEOTIDE SEQUENCE [LARGE SCALE GENOMIC DNA]</scope>
    <source>
        <strain evidence="1 2">ATCC 35905</strain>
    </source>
</reference>
<dbReference type="RefSeq" id="WP_029313316.1">
    <property type="nucleotide sequence ID" value="NZ_FTNE01000016.1"/>
</dbReference>
<evidence type="ECO:0000313" key="2">
    <source>
        <dbReference type="Proteomes" id="UP000186308"/>
    </source>
</evidence>
<gene>
    <name evidence="1" type="ORF">SAMN05421828_11646</name>
</gene>
<comment type="caution">
    <text evidence="1">The sequence shown here is derived from an EMBL/GenBank/DDBJ whole genome shotgun (WGS) entry which is preliminary data.</text>
</comment>
<sequence length="71" mass="7544">MGLSTTMGVRSAKPPRARRSRIDRVLAGLGSAAIFFAGPTRLPAAKQRGGIAADWRAVGDDLAAAMKHRER</sequence>
<organism evidence="1 2">
    <name type="scientific">Acidiphilium rubrum</name>
    <dbReference type="NCBI Taxonomy" id="526"/>
    <lineage>
        <taxon>Bacteria</taxon>
        <taxon>Pseudomonadati</taxon>
        <taxon>Pseudomonadota</taxon>
        <taxon>Alphaproteobacteria</taxon>
        <taxon>Acetobacterales</taxon>
        <taxon>Acidocellaceae</taxon>
        <taxon>Acidiphilium</taxon>
    </lineage>
</organism>
<dbReference type="Proteomes" id="UP000186308">
    <property type="component" value="Unassembled WGS sequence"/>
</dbReference>
<dbReference type="EMBL" id="FTNE01000016">
    <property type="protein sequence ID" value="SIR12866.1"/>
    <property type="molecule type" value="Genomic_DNA"/>
</dbReference>
<keyword evidence="2" id="KW-1185">Reference proteome</keyword>
<evidence type="ECO:0000313" key="1">
    <source>
        <dbReference type="EMBL" id="SIR12866.1"/>
    </source>
</evidence>